<gene>
    <name evidence="25" type="ORF">BHF68_02950</name>
</gene>
<evidence type="ECO:0000256" key="22">
    <source>
        <dbReference type="ARBA" id="ARBA00032743"/>
    </source>
</evidence>
<evidence type="ECO:0000313" key="26">
    <source>
        <dbReference type="Proteomes" id="UP000094296"/>
    </source>
</evidence>
<keyword evidence="13 24" id="KW-1133">Transmembrane helix</keyword>
<feature type="transmembrane region" description="Helical" evidence="24">
    <location>
        <begin position="72"/>
        <end position="93"/>
    </location>
</feature>
<evidence type="ECO:0000256" key="5">
    <source>
        <dbReference type="ARBA" id="ARBA00010185"/>
    </source>
</evidence>
<evidence type="ECO:0000256" key="13">
    <source>
        <dbReference type="ARBA" id="ARBA00022989"/>
    </source>
</evidence>
<keyword evidence="11 24" id="KW-0812">Transmembrane</keyword>
<evidence type="ECO:0000256" key="14">
    <source>
        <dbReference type="ARBA" id="ARBA00023098"/>
    </source>
</evidence>
<feature type="transmembrane region" description="Helical" evidence="24">
    <location>
        <begin position="105"/>
        <end position="123"/>
    </location>
</feature>
<comment type="catalytic activity">
    <reaction evidence="1">
        <text>a 1,2-diacyl-sn-glycero-3-phosphate + CTP + H(+) = a CDP-1,2-diacyl-sn-glycerol + diphosphate</text>
        <dbReference type="Rhea" id="RHEA:16229"/>
        <dbReference type="ChEBI" id="CHEBI:15378"/>
        <dbReference type="ChEBI" id="CHEBI:33019"/>
        <dbReference type="ChEBI" id="CHEBI:37563"/>
        <dbReference type="ChEBI" id="CHEBI:58332"/>
        <dbReference type="ChEBI" id="CHEBI:58608"/>
        <dbReference type="EC" id="2.7.7.41"/>
    </reaction>
</comment>
<comment type="similarity">
    <text evidence="5">Belongs to the CDS family.</text>
</comment>
<sequence length="261" mass="28701">MKQRIITGIIGGIAFLSIIYVGQIYLLLLITLLALIGMHELQTMKFAKATSIASLFAFALVIIIFGQSLLDYNFFTMEGIILTLLIALIIPVLSSNRINFDQMAFAYFSALYIGIGFYSIFLVREHTTFLFTVMILLAIWATDTGAYFTGSLLKGRGPKLWESISPKKTVAGAVGGTLLSVLVIILLTPVAFPTLSYSQQILLGFVIAIIGQVGDLVESAYKRSYNIKDSGKILPGHGGILDRFDSVLFVFPVVYVFILYI</sequence>
<keyword evidence="17" id="KW-1208">Phospholipid metabolism</keyword>
<evidence type="ECO:0000256" key="18">
    <source>
        <dbReference type="ARBA" id="ARBA00029893"/>
    </source>
</evidence>
<evidence type="ECO:0000256" key="12">
    <source>
        <dbReference type="ARBA" id="ARBA00022695"/>
    </source>
</evidence>
<feature type="transmembrane region" description="Helical" evidence="24">
    <location>
        <begin position="129"/>
        <end position="149"/>
    </location>
</feature>
<evidence type="ECO:0000256" key="2">
    <source>
        <dbReference type="ARBA" id="ARBA00004651"/>
    </source>
</evidence>
<evidence type="ECO:0000256" key="10">
    <source>
        <dbReference type="ARBA" id="ARBA00022679"/>
    </source>
</evidence>
<evidence type="ECO:0000256" key="1">
    <source>
        <dbReference type="ARBA" id="ARBA00001698"/>
    </source>
</evidence>
<evidence type="ECO:0000256" key="11">
    <source>
        <dbReference type="ARBA" id="ARBA00022692"/>
    </source>
</evidence>
<comment type="subcellular location">
    <subcellularLocation>
        <location evidence="2">Cell membrane</location>
        <topology evidence="2">Multi-pass membrane protein</topology>
    </subcellularLocation>
</comment>
<protein>
    <recommendedName>
        <fullName evidence="7">Phosphatidate cytidylyltransferase</fullName>
        <ecNumber evidence="6">2.7.7.41</ecNumber>
    </recommendedName>
    <alternativeName>
        <fullName evidence="20">CDP-DAG synthase</fullName>
    </alternativeName>
    <alternativeName>
        <fullName evidence="22">CDP-DG synthase</fullName>
    </alternativeName>
    <alternativeName>
        <fullName evidence="18">CDP-diacylglycerol synthase</fullName>
    </alternativeName>
    <alternativeName>
        <fullName evidence="21">CDP-diglyceride pyrophosphorylase</fullName>
    </alternativeName>
    <alternativeName>
        <fullName evidence="23">CDP-diglyceride synthase</fullName>
    </alternativeName>
    <alternativeName>
        <fullName evidence="19">CTP:phosphatidate cytidylyltransferase</fullName>
    </alternativeName>
</protein>
<dbReference type="Pfam" id="PF01148">
    <property type="entry name" value="CTP_transf_1"/>
    <property type="match status" value="1"/>
</dbReference>
<evidence type="ECO:0000256" key="19">
    <source>
        <dbReference type="ARBA" id="ARBA00031825"/>
    </source>
</evidence>
<comment type="pathway">
    <text evidence="3">Phospholipid metabolism; CDP-diacylglycerol biosynthesis; CDP-diacylglycerol from sn-glycerol 3-phosphate: step 3/3.</text>
</comment>
<evidence type="ECO:0000256" key="8">
    <source>
        <dbReference type="ARBA" id="ARBA00022475"/>
    </source>
</evidence>
<dbReference type="AlphaFoldDB" id="A0A1E5G604"/>
<keyword evidence="26" id="KW-1185">Reference proteome</keyword>
<evidence type="ECO:0000256" key="6">
    <source>
        <dbReference type="ARBA" id="ARBA00012487"/>
    </source>
</evidence>
<keyword evidence="10" id="KW-0808">Transferase</keyword>
<keyword evidence="16" id="KW-0594">Phospholipid biosynthesis</keyword>
<feature type="transmembrane region" description="Helical" evidence="24">
    <location>
        <begin position="201"/>
        <end position="221"/>
    </location>
</feature>
<comment type="pathway">
    <text evidence="4">Lipid metabolism.</text>
</comment>
<evidence type="ECO:0000256" key="3">
    <source>
        <dbReference type="ARBA" id="ARBA00005119"/>
    </source>
</evidence>
<dbReference type="STRING" id="766136.BHF68_02950"/>
<evidence type="ECO:0000256" key="17">
    <source>
        <dbReference type="ARBA" id="ARBA00023264"/>
    </source>
</evidence>
<comment type="caution">
    <text evidence="25">The sequence shown here is derived from an EMBL/GenBank/DDBJ whole genome shotgun (WGS) entry which is preliminary data.</text>
</comment>
<keyword evidence="9" id="KW-0444">Lipid biosynthesis</keyword>
<evidence type="ECO:0000256" key="23">
    <source>
        <dbReference type="ARBA" id="ARBA00033406"/>
    </source>
</evidence>
<name>A0A1E5G604_9FIRM</name>
<evidence type="ECO:0000256" key="7">
    <source>
        <dbReference type="ARBA" id="ARBA00019373"/>
    </source>
</evidence>
<feature type="transmembrane region" description="Helical" evidence="24">
    <location>
        <begin position="170"/>
        <end position="195"/>
    </location>
</feature>
<dbReference type="PANTHER" id="PTHR46382:SF1">
    <property type="entry name" value="PHOSPHATIDATE CYTIDYLYLTRANSFERASE"/>
    <property type="match status" value="1"/>
</dbReference>
<dbReference type="EC" id="2.7.7.41" evidence="6"/>
<dbReference type="OrthoDB" id="9799199at2"/>
<evidence type="ECO:0000256" key="15">
    <source>
        <dbReference type="ARBA" id="ARBA00023136"/>
    </source>
</evidence>
<keyword evidence="8" id="KW-1003">Cell membrane</keyword>
<proteinExistence type="inferred from homology"/>
<dbReference type="Proteomes" id="UP000094296">
    <property type="component" value="Unassembled WGS sequence"/>
</dbReference>
<dbReference type="GO" id="GO:0004605">
    <property type="term" value="F:phosphatidate cytidylyltransferase activity"/>
    <property type="evidence" value="ECO:0007669"/>
    <property type="project" value="UniProtKB-EC"/>
</dbReference>
<evidence type="ECO:0000256" key="16">
    <source>
        <dbReference type="ARBA" id="ARBA00023209"/>
    </source>
</evidence>
<evidence type="ECO:0000256" key="9">
    <source>
        <dbReference type="ARBA" id="ARBA00022516"/>
    </source>
</evidence>
<evidence type="ECO:0000256" key="20">
    <source>
        <dbReference type="ARBA" id="ARBA00032253"/>
    </source>
</evidence>
<evidence type="ECO:0000256" key="4">
    <source>
        <dbReference type="ARBA" id="ARBA00005189"/>
    </source>
</evidence>
<feature type="transmembrane region" description="Helical" evidence="24">
    <location>
        <begin position="46"/>
        <end position="66"/>
    </location>
</feature>
<organism evidence="25 26">
    <name type="scientific">Desulfuribacillus alkaliarsenatis</name>
    <dbReference type="NCBI Taxonomy" id="766136"/>
    <lineage>
        <taxon>Bacteria</taxon>
        <taxon>Bacillati</taxon>
        <taxon>Bacillota</taxon>
        <taxon>Desulfuribacillia</taxon>
        <taxon>Desulfuribacillales</taxon>
        <taxon>Desulfuribacillaceae</taxon>
        <taxon>Desulfuribacillus</taxon>
    </lineage>
</organism>
<dbReference type="RefSeq" id="WP_069642129.1">
    <property type="nucleotide sequence ID" value="NZ_MIJE01000001.1"/>
</dbReference>
<dbReference type="GO" id="GO:0016024">
    <property type="term" value="P:CDP-diacylglycerol biosynthetic process"/>
    <property type="evidence" value="ECO:0007669"/>
    <property type="project" value="TreeGrafter"/>
</dbReference>
<keyword evidence="15 24" id="KW-0472">Membrane</keyword>
<evidence type="ECO:0000313" key="25">
    <source>
        <dbReference type="EMBL" id="OEF98637.1"/>
    </source>
</evidence>
<reference evidence="25 26" key="1">
    <citation type="submission" date="2016-09" db="EMBL/GenBank/DDBJ databases">
        <title>Draft genome sequence for the type strain of Desulfuribacillus alkaliarsenatis AHT28, an obligately anaerobic, sulfidogenic bacterium isolated from Russian soda lake sediments.</title>
        <authorList>
            <person name="Abin C.A."/>
            <person name="Hollibaugh J.T."/>
        </authorList>
    </citation>
    <scope>NUCLEOTIDE SEQUENCE [LARGE SCALE GENOMIC DNA]</scope>
    <source>
        <strain evidence="25 26">AHT28</strain>
    </source>
</reference>
<keyword evidence="14" id="KW-0443">Lipid metabolism</keyword>
<feature type="transmembrane region" description="Helical" evidence="24">
    <location>
        <begin position="6"/>
        <end position="34"/>
    </location>
</feature>
<dbReference type="GO" id="GO:0005886">
    <property type="term" value="C:plasma membrane"/>
    <property type="evidence" value="ECO:0007669"/>
    <property type="project" value="UniProtKB-SubCell"/>
</dbReference>
<keyword evidence="12" id="KW-0548">Nucleotidyltransferase</keyword>
<feature type="transmembrane region" description="Helical" evidence="24">
    <location>
        <begin position="241"/>
        <end position="260"/>
    </location>
</feature>
<dbReference type="EMBL" id="MIJE01000001">
    <property type="protein sequence ID" value="OEF98637.1"/>
    <property type="molecule type" value="Genomic_DNA"/>
</dbReference>
<accession>A0A1E5G604</accession>
<evidence type="ECO:0000256" key="24">
    <source>
        <dbReference type="SAM" id="Phobius"/>
    </source>
</evidence>
<evidence type="ECO:0000256" key="21">
    <source>
        <dbReference type="ARBA" id="ARBA00032396"/>
    </source>
</evidence>
<dbReference type="PANTHER" id="PTHR46382">
    <property type="entry name" value="PHOSPHATIDATE CYTIDYLYLTRANSFERASE"/>
    <property type="match status" value="1"/>
</dbReference>